<dbReference type="Proteomes" id="UP000012043">
    <property type="component" value="Unassembled WGS sequence"/>
</dbReference>
<dbReference type="AlphaFoldDB" id="J1Y893"/>
<organism evidence="1 2">
    <name type="scientific">Alishewanella aestuarii B11</name>
    <dbReference type="NCBI Taxonomy" id="1197174"/>
    <lineage>
        <taxon>Bacteria</taxon>
        <taxon>Pseudomonadati</taxon>
        <taxon>Pseudomonadota</taxon>
        <taxon>Gammaproteobacteria</taxon>
        <taxon>Alteromonadales</taxon>
        <taxon>Alteromonadaceae</taxon>
        <taxon>Alishewanella</taxon>
    </lineage>
</organism>
<evidence type="ECO:0000313" key="1">
    <source>
        <dbReference type="EMBL" id="EJI83930.1"/>
    </source>
</evidence>
<proteinExistence type="predicted"/>
<reference evidence="1 2" key="1">
    <citation type="journal article" date="2012" name="J. Bacteriol.">
        <title>Genome Sequence of Pectin-Degrading Alishewanella aestuarii Strain B11T, Isolated from Tidal Flat Sediment.</title>
        <authorList>
            <person name="Jung J."/>
            <person name="Choi S."/>
            <person name="Chun J."/>
            <person name="Park W."/>
        </authorList>
    </citation>
    <scope>NUCLEOTIDE SEQUENCE [LARGE SCALE GENOMIC DNA]</scope>
    <source>
        <strain evidence="1 2">B11</strain>
    </source>
</reference>
<gene>
    <name evidence="1" type="ORF">AEST_31360</name>
</gene>
<comment type="caution">
    <text evidence="1">The sequence shown here is derived from an EMBL/GenBank/DDBJ whole genome shotgun (WGS) entry which is preliminary data.</text>
</comment>
<accession>J1Y893</accession>
<protein>
    <submittedName>
        <fullName evidence="1">Uncharacterized protein</fullName>
    </submittedName>
</protein>
<dbReference type="PATRIC" id="fig|1197174.4.peg.3068"/>
<keyword evidence="2" id="KW-1185">Reference proteome</keyword>
<name>J1Y893_9ALTE</name>
<dbReference type="EMBL" id="ALAB01000041">
    <property type="protein sequence ID" value="EJI83930.1"/>
    <property type="molecule type" value="Genomic_DNA"/>
</dbReference>
<sequence>MAKLRLVVVWSVPALNDTMPLRFIASARDVVQMAFRLSH</sequence>
<evidence type="ECO:0000313" key="2">
    <source>
        <dbReference type="Proteomes" id="UP000012043"/>
    </source>
</evidence>